<keyword evidence="1" id="KW-1133">Transmembrane helix</keyword>
<keyword evidence="1" id="KW-0472">Membrane</keyword>
<feature type="transmembrane region" description="Helical" evidence="1">
    <location>
        <begin position="42"/>
        <end position="62"/>
    </location>
</feature>
<evidence type="ECO:0000256" key="1">
    <source>
        <dbReference type="SAM" id="Phobius"/>
    </source>
</evidence>
<protein>
    <submittedName>
        <fullName evidence="2">Unannotated protein</fullName>
    </submittedName>
</protein>
<dbReference type="AlphaFoldDB" id="A0A6J6EJH5"/>
<reference evidence="2" key="1">
    <citation type="submission" date="2020-05" db="EMBL/GenBank/DDBJ databases">
        <authorList>
            <person name="Chiriac C."/>
            <person name="Salcher M."/>
            <person name="Ghai R."/>
            <person name="Kavagutti S V."/>
        </authorList>
    </citation>
    <scope>NUCLEOTIDE SEQUENCE</scope>
</reference>
<sequence length="161" mass="18047">MLLWFVATAVLTVHTVFRDPRFDHRWLIVGVLLPDVVDVWFGGARVLHSVTGAVIVLTVVMLATIGRRPLRKRLLGIPIGVMLHLVFDGAFDDPNVFWWPFTGGFDDAALPVVSRGWWNLALEVAGAGLIAWSWRRFGLADPQRRQLFRTTGQLHPVATVD</sequence>
<proteinExistence type="predicted"/>
<name>A0A6J6EJH5_9ZZZZ</name>
<keyword evidence="1" id="KW-0812">Transmembrane</keyword>
<organism evidence="2">
    <name type="scientific">freshwater metagenome</name>
    <dbReference type="NCBI Taxonomy" id="449393"/>
    <lineage>
        <taxon>unclassified sequences</taxon>
        <taxon>metagenomes</taxon>
        <taxon>ecological metagenomes</taxon>
    </lineage>
</organism>
<gene>
    <name evidence="2" type="ORF">UFOPK1493_02620</name>
</gene>
<accession>A0A6J6EJH5</accession>
<feature type="transmembrane region" description="Helical" evidence="1">
    <location>
        <begin position="74"/>
        <end position="91"/>
    </location>
</feature>
<dbReference type="EMBL" id="CAEZSR010000114">
    <property type="protein sequence ID" value="CAB4574583.1"/>
    <property type="molecule type" value="Genomic_DNA"/>
</dbReference>
<feature type="transmembrane region" description="Helical" evidence="1">
    <location>
        <begin position="116"/>
        <end position="134"/>
    </location>
</feature>
<evidence type="ECO:0000313" key="2">
    <source>
        <dbReference type="EMBL" id="CAB4574583.1"/>
    </source>
</evidence>